<keyword evidence="3" id="KW-1185">Reference proteome</keyword>
<gene>
    <name evidence="2" type="ORF">BN424_2606</name>
</gene>
<dbReference type="EMBL" id="HE999757">
    <property type="protein sequence ID" value="CCO12045.2"/>
    <property type="molecule type" value="Genomic_DNA"/>
</dbReference>
<sequence>MKGGDFLKVNWKVRFKSKAFWVAIVPAFLLLISIVVKTFRY</sequence>
<evidence type="ECO:0000313" key="3">
    <source>
        <dbReference type="Proteomes" id="UP000000212"/>
    </source>
</evidence>
<dbReference type="Proteomes" id="UP000000212">
    <property type="component" value="Chromosome"/>
</dbReference>
<dbReference type="eggNOG" id="COG5546">
    <property type="taxonomic scope" value="Bacteria"/>
</dbReference>
<dbReference type="Pfam" id="PF04531">
    <property type="entry name" value="Phage_holin_1"/>
    <property type="match status" value="1"/>
</dbReference>
<evidence type="ECO:0000313" key="2">
    <source>
        <dbReference type="EMBL" id="CCO12045.2"/>
    </source>
</evidence>
<dbReference type="KEGG" id="cml:BN424_2606"/>
<reference evidence="3" key="1">
    <citation type="journal article" date="2013" name="Genome Announc.">
        <title>Complete Chromosome Sequence of Carnobacterium maltaromaticum LMA 28.</title>
        <authorList>
            <person name="Cailliez-Grimal C."/>
            <person name="Chaillou S."/>
            <person name="Anba-Mondoloni J."/>
            <person name="Loux V."/>
            <person name="Afzal M.I."/>
            <person name="Rahman A."/>
            <person name="Kergourlay G."/>
            <person name="Champomier-Verges M.C."/>
            <person name="Zagorec M."/>
            <person name="Dalgaard P."/>
            <person name="Leisner J.J."/>
            <person name="Prevost H."/>
            <person name="Revol-Junelles A.M."/>
            <person name="Borges F."/>
        </authorList>
    </citation>
    <scope>NUCLEOTIDE SEQUENCE</scope>
    <source>
        <strain evidence="3">LMA28</strain>
    </source>
</reference>
<dbReference type="STRING" id="1234679.BN424_2606"/>
<evidence type="ECO:0000256" key="1">
    <source>
        <dbReference type="SAM" id="Phobius"/>
    </source>
</evidence>
<proteinExistence type="predicted"/>
<name>K8E5M7_CARML</name>
<dbReference type="AlphaFoldDB" id="K8E5M7"/>
<keyword evidence="1" id="KW-0472">Membrane</keyword>
<keyword evidence="1" id="KW-0812">Transmembrane</keyword>
<organism evidence="2 3">
    <name type="scientific">Carnobacterium maltaromaticum LMA28</name>
    <dbReference type="NCBI Taxonomy" id="1234679"/>
    <lineage>
        <taxon>Bacteria</taxon>
        <taxon>Bacillati</taxon>
        <taxon>Bacillota</taxon>
        <taxon>Bacilli</taxon>
        <taxon>Lactobacillales</taxon>
        <taxon>Carnobacteriaceae</taxon>
        <taxon>Carnobacterium</taxon>
    </lineage>
</organism>
<dbReference type="HOGENOM" id="CLU_3267468_0_0_9"/>
<keyword evidence="1" id="KW-1133">Transmembrane helix</keyword>
<dbReference type="InterPro" id="IPR006485">
    <property type="entry name" value="Phage-like_holin"/>
</dbReference>
<accession>K8E5M7</accession>
<protein>
    <submittedName>
        <fullName evidence="2">Uncharacterized protein</fullName>
    </submittedName>
</protein>
<feature type="transmembrane region" description="Helical" evidence="1">
    <location>
        <begin position="20"/>
        <end position="39"/>
    </location>
</feature>